<comment type="catalytic activity">
    <reaction evidence="6">
        <text>a 2'-deoxyadenosine in DNA + S-adenosyl-L-methionine = an N(6)-methyl-2'-deoxyadenosine in DNA + S-adenosyl-L-homocysteine + H(+)</text>
        <dbReference type="Rhea" id="RHEA:15197"/>
        <dbReference type="Rhea" id="RHEA-COMP:12418"/>
        <dbReference type="Rhea" id="RHEA-COMP:12419"/>
        <dbReference type="ChEBI" id="CHEBI:15378"/>
        <dbReference type="ChEBI" id="CHEBI:57856"/>
        <dbReference type="ChEBI" id="CHEBI:59789"/>
        <dbReference type="ChEBI" id="CHEBI:90615"/>
        <dbReference type="ChEBI" id="CHEBI:90616"/>
        <dbReference type="EC" id="2.1.1.72"/>
    </reaction>
</comment>
<evidence type="ECO:0000313" key="8">
    <source>
        <dbReference type="Proteomes" id="UP000238205"/>
    </source>
</evidence>
<name>A0A2T0VSY2_9LACT</name>
<dbReference type="GO" id="GO:0006298">
    <property type="term" value="P:mismatch repair"/>
    <property type="evidence" value="ECO:0007669"/>
    <property type="project" value="TreeGrafter"/>
</dbReference>
<dbReference type="EC" id="2.1.1.72" evidence="2"/>
<dbReference type="OrthoDB" id="9805629at2"/>
<gene>
    <name evidence="7" type="ORF">CLV38_1511</name>
</gene>
<dbReference type="GO" id="GO:0043565">
    <property type="term" value="F:sequence-specific DNA binding"/>
    <property type="evidence" value="ECO:0007669"/>
    <property type="project" value="TreeGrafter"/>
</dbReference>
<dbReference type="PROSITE" id="PS00092">
    <property type="entry name" value="N6_MTASE"/>
    <property type="match status" value="1"/>
</dbReference>
<comment type="caution">
    <text evidence="7">The sequence shown here is derived from an EMBL/GenBank/DDBJ whole genome shotgun (WGS) entry which is preliminary data.</text>
</comment>
<keyword evidence="5" id="KW-0949">S-adenosyl-L-methionine</keyword>
<dbReference type="InterPro" id="IPR002052">
    <property type="entry name" value="DNA_methylase_N6_adenine_CS"/>
</dbReference>
<dbReference type="SUPFAM" id="SSF53335">
    <property type="entry name" value="S-adenosyl-L-methionine-dependent methyltransferases"/>
    <property type="match status" value="2"/>
</dbReference>
<dbReference type="Pfam" id="PF02086">
    <property type="entry name" value="MethyltransfD12"/>
    <property type="match status" value="2"/>
</dbReference>
<evidence type="ECO:0000256" key="1">
    <source>
        <dbReference type="ARBA" id="ARBA00006594"/>
    </source>
</evidence>
<keyword evidence="8" id="KW-1185">Reference proteome</keyword>
<protein>
    <recommendedName>
        <fullName evidence="2">site-specific DNA-methyltransferase (adenine-specific)</fullName>
        <ecNumber evidence="2">2.1.1.72</ecNumber>
    </recommendedName>
</protein>
<dbReference type="InterPro" id="IPR029063">
    <property type="entry name" value="SAM-dependent_MTases_sf"/>
</dbReference>
<evidence type="ECO:0000256" key="2">
    <source>
        <dbReference type="ARBA" id="ARBA00011900"/>
    </source>
</evidence>
<dbReference type="PIRSF" id="PIRSF036638">
    <property type="entry name" value="M_m6A_StsI"/>
    <property type="match status" value="1"/>
</dbReference>
<dbReference type="InterPro" id="IPR012327">
    <property type="entry name" value="MeTrfase_D12"/>
</dbReference>
<evidence type="ECO:0000256" key="6">
    <source>
        <dbReference type="ARBA" id="ARBA00047942"/>
    </source>
</evidence>
<reference evidence="7 8" key="1">
    <citation type="submission" date="2018-03" db="EMBL/GenBank/DDBJ databases">
        <title>Genomic Encyclopedia of Archaeal and Bacterial Type Strains, Phase II (KMG-II): from individual species to whole genera.</title>
        <authorList>
            <person name="Goeker M."/>
        </authorList>
    </citation>
    <scope>NUCLEOTIDE SEQUENCE [LARGE SCALE GENOMIC DNA]</scope>
    <source>
        <strain evidence="7 8">DSM 13175</strain>
    </source>
</reference>
<evidence type="ECO:0000313" key="7">
    <source>
        <dbReference type="EMBL" id="PRY73876.1"/>
    </source>
</evidence>
<dbReference type="PRINTS" id="PR00505">
    <property type="entry name" value="D12N6MTFRASE"/>
</dbReference>
<dbReference type="Proteomes" id="UP000238205">
    <property type="component" value="Unassembled WGS sequence"/>
</dbReference>
<evidence type="ECO:0000256" key="4">
    <source>
        <dbReference type="ARBA" id="ARBA00022679"/>
    </source>
</evidence>
<dbReference type="GO" id="GO:0009307">
    <property type="term" value="P:DNA restriction-modification system"/>
    <property type="evidence" value="ECO:0007669"/>
    <property type="project" value="InterPro"/>
</dbReference>
<dbReference type="AlphaFoldDB" id="A0A2T0VSY2"/>
<proteinExistence type="inferred from homology"/>
<dbReference type="InterPro" id="IPR023095">
    <property type="entry name" value="Ade_MeTrfase_dom_2"/>
</dbReference>
<dbReference type="PANTHER" id="PTHR30481:SF3">
    <property type="entry name" value="DNA ADENINE METHYLASE"/>
    <property type="match status" value="1"/>
</dbReference>
<keyword evidence="4 7" id="KW-0808">Transferase</keyword>
<evidence type="ECO:0000256" key="3">
    <source>
        <dbReference type="ARBA" id="ARBA00022603"/>
    </source>
</evidence>
<dbReference type="EMBL" id="PVTO01000051">
    <property type="protein sequence ID" value="PRY73876.1"/>
    <property type="molecule type" value="Genomic_DNA"/>
</dbReference>
<dbReference type="Gene3D" id="1.10.1020.10">
    <property type="entry name" value="Adenine-specific Methyltransferase, Domain 2"/>
    <property type="match status" value="2"/>
</dbReference>
<dbReference type="GO" id="GO:0032259">
    <property type="term" value="P:methylation"/>
    <property type="evidence" value="ECO:0007669"/>
    <property type="project" value="UniProtKB-KW"/>
</dbReference>
<keyword evidence="3 7" id="KW-0489">Methyltransferase</keyword>
<organism evidence="7 8">
    <name type="scientific">Alkalibacterium olivapovliticus</name>
    <dbReference type="NCBI Taxonomy" id="99907"/>
    <lineage>
        <taxon>Bacteria</taxon>
        <taxon>Bacillati</taxon>
        <taxon>Bacillota</taxon>
        <taxon>Bacilli</taxon>
        <taxon>Lactobacillales</taxon>
        <taxon>Carnobacteriaceae</taxon>
        <taxon>Alkalibacterium</taxon>
    </lineage>
</organism>
<dbReference type="PANTHER" id="PTHR30481">
    <property type="entry name" value="DNA ADENINE METHYLASE"/>
    <property type="match status" value="1"/>
</dbReference>
<accession>A0A2T0VSY2</accession>
<sequence>MRYIGNKTRILESIEELIKDKELDQIENANFADLFSGTGSVAEFFKDKFNITINDSQYNASVISQARINNSETPEFKKFVNEYGKSPFTYFNDSNNIPEGYTGFVSENFTTNGKRKFFTLDNAIIIDFIRNKLDDLKSNNILDDNEYIFLLGSLLESTMGVSNTSGTYEAFFEDWEARAKKVFKLEPITLTEKDVYGKNNRVFNEDTNELVRKITGDIAYIDPPYTVTQYASAYHVLETIALNDSPEIRGKTGRRVNRRMSDYNKKTKVKDVFEDLIRQVNFEHIIISYSNQGLVPIEELIDTIKKYAIENTVDIRYVNYREYRNLNSSQKSKGNPLQEFLIYFKKDTKIKKSPLNYAGSKNDIIDIIKTNLPSKISTFVDSMAGAYNVGINIDGADKIIFNEKQPFVHYIMQSLLYKDGYQIINSIENIINEFSLSPGDKESYLQLRQSYNDDINKDYAKLYVLSLYSFQHMIRFNQKGGYNVPVGNSGFNENVVERILNFTPKTKKFDCWNKSFEEINYFDFDKDSLFYFDPPYIITSAAYNDGNRMNVQWTPKMETLLLNKLSKIHEKGYKFMLSNVIEHKGETNKKLIDWIKKHNFNVVEVGKTGRRFPRHEVLVKNY</sequence>
<dbReference type="Gene3D" id="3.40.50.150">
    <property type="entry name" value="Vaccinia Virus protein VP39"/>
    <property type="match status" value="2"/>
</dbReference>
<dbReference type="RefSeq" id="WP_106196429.1">
    <property type="nucleotide sequence ID" value="NZ_PVTO01000051.1"/>
</dbReference>
<dbReference type="GO" id="GO:0009007">
    <property type="term" value="F:site-specific DNA-methyltransferase (adenine-specific) activity"/>
    <property type="evidence" value="ECO:0007669"/>
    <property type="project" value="UniProtKB-EC"/>
</dbReference>
<evidence type="ECO:0000256" key="5">
    <source>
        <dbReference type="ARBA" id="ARBA00022691"/>
    </source>
</evidence>
<dbReference type="GO" id="GO:1904047">
    <property type="term" value="F:S-adenosyl-L-methionine binding"/>
    <property type="evidence" value="ECO:0007669"/>
    <property type="project" value="TreeGrafter"/>
</dbReference>
<comment type="similarity">
    <text evidence="1">Belongs to the N(4)/N(6)-methyltransferase family.</text>
</comment>
<dbReference type="InterPro" id="IPR012186">
    <property type="entry name" value="Ade-mod_methylase_MStsI"/>
</dbReference>